<dbReference type="GO" id="GO:0032259">
    <property type="term" value="P:methylation"/>
    <property type="evidence" value="ECO:0007669"/>
    <property type="project" value="UniProtKB-KW"/>
</dbReference>
<dbReference type="Gene3D" id="3.40.1280.10">
    <property type="match status" value="1"/>
</dbReference>
<reference evidence="5" key="1">
    <citation type="submission" date="2021-03" db="EMBL/GenBank/DDBJ databases">
        <title>Acanthopleuribacteraceae sp. M133.</title>
        <authorList>
            <person name="Wang G."/>
        </authorList>
    </citation>
    <scope>NUCLEOTIDE SEQUENCE</scope>
    <source>
        <strain evidence="5">M133</strain>
    </source>
</reference>
<evidence type="ECO:0000313" key="6">
    <source>
        <dbReference type="Proteomes" id="UP000663929"/>
    </source>
</evidence>
<dbReference type="Pfam" id="PF00588">
    <property type="entry name" value="SpoU_methylase"/>
    <property type="match status" value="1"/>
</dbReference>
<dbReference type="NCBIfam" id="TIGR00186">
    <property type="entry name" value="rRNA_methyl_3"/>
    <property type="match status" value="1"/>
</dbReference>
<keyword evidence="2" id="KW-0808">Transferase</keyword>
<dbReference type="AlphaFoldDB" id="A0A8A4TK05"/>
<feature type="domain" description="tRNA/rRNA methyltransferase SpoU type" evidence="4">
    <location>
        <begin position="122"/>
        <end position="263"/>
    </location>
</feature>
<dbReference type="SUPFAM" id="SSF75217">
    <property type="entry name" value="alpha/beta knot"/>
    <property type="match status" value="1"/>
</dbReference>
<dbReference type="PANTHER" id="PTHR46429">
    <property type="entry name" value="23S RRNA (GUANOSINE-2'-O-)-METHYLTRANSFERASE RLMB"/>
    <property type="match status" value="1"/>
</dbReference>
<dbReference type="InterPro" id="IPR001537">
    <property type="entry name" value="SpoU_MeTrfase"/>
</dbReference>
<organism evidence="5 6">
    <name type="scientific">Sulfidibacter corallicola</name>
    <dbReference type="NCBI Taxonomy" id="2818388"/>
    <lineage>
        <taxon>Bacteria</taxon>
        <taxon>Pseudomonadati</taxon>
        <taxon>Acidobacteriota</taxon>
        <taxon>Holophagae</taxon>
        <taxon>Acanthopleuribacterales</taxon>
        <taxon>Acanthopleuribacteraceae</taxon>
        <taxon>Sulfidibacter</taxon>
    </lineage>
</organism>
<evidence type="ECO:0000313" key="5">
    <source>
        <dbReference type="EMBL" id="QTD50266.1"/>
    </source>
</evidence>
<dbReference type="GO" id="GO:0005829">
    <property type="term" value="C:cytosol"/>
    <property type="evidence" value="ECO:0007669"/>
    <property type="project" value="TreeGrafter"/>
</dbReference>
<dbReference type="GO" id="GO:0003723">
    <property type="term" value="F:RNA binding"/>
    <property type="evidence" value="ECO:0007669"/>
    <property type="project" value="InterPro"/>
</dbReference>
<evidence type="ECO:0000256" key="2">
    <source>
        <dbReference type="ARBA" id="ARBA00022679"/>
    </source>
</evidence>
<dbReference type="RefSeq" id="WP_237379896.1">
    <property type="nucleotide sequence ID" value="NZ_CP071793.1"/>
</dbReference>
<dbReference type="GO" id="GO:0006396">
    <property type="term" value="P:RNA processing"/>
    <property type="evidence" value="ECO:0007669"/>
    <property type="project" value="InterPro"/>
</dbReference>
<name>A0A8A4TK05_SULCO</name>
<sequence>MKSSRANKWQKSRPSQPAKPVFGGPRRQPGKNEAYITGWNGVRECLASPHVKVVQAWIDPRKLSREDYERIRPYSRQIEELKGKETPYGELSQGIGALVRLPEWDDLDDLLDGLEAKGVAPLLVALDQVEDPMNLGQILRTCEGAGVHGLLVPKHRAIHLNQTVAQVSQGAFAWVPLIEVTNLRHTLDSAKQRGLWVIGTAAGEGSRPWYQVDFRENSLLVMGAEGKGLRRLTVESCDFLVELPMAGRLDSLNVGAATAAVLYEAVRQRHSATD</sequence>
<evidence type="ECO:0000256" key="1">
    <source>
        <dbReference type="ARBA" id="ARBA00022603"/>
    </source>
</evidence>
<dbReference type="Proteomes" id="UP000663929">
    <property type="component" value="Chromosome"/>
</dbReference>
<feature type="compositionally biased region" description="Polar residues" evidence="3">
    <location>
        <begin position="1"/>
        <end position="15"/>
    </location>
</feature>
<dbReference type="InterPro" id="IPR004441">
    <property type="entry name" value="rRNA_MeTrfase_TrmH"/>
</dbReference>
<dbReference type="GO" id="GO:0008173">
    <property type="term" value="F:RNA methyltransferase activity"/>
    <property type="evidence" value="ECO:0007669"/>
    <property type="project" value="InterPro"/>
</dbReference>
<evidence type="ECO:0000256" key="3">
    <source>
        <dbReference type="SAM" id="MobiDB-lite"/>
    </source>
</evidence>
<proteinExistence type="predicted"/>
<dbReference type="InterPro" id="IPR029026">
    <property type="entry name" value="tRNA_m1G_MTases_N"/>
</dbReference>
<dbReference type="PANTHER" id="PTHR46429:SF1">
    <property type="entry name" value="23S RRNA (GUANOSINE-2'-O-)-METHYLTRANSFERASE RLMB"/>
    <property type="match status" value="1"/>
</dbReference>
<dbReference type="InterPro" id="IPR029028">
    <property type="entry name" value="Alpha/beta_knot_MTases"/>
</dbReference>
<keyword evidence="1" id="KW-0489">Methyltransferase</keyword>
<protein>
    <submittedName>
        <fullName evidence="5">23S rRNA (Guanosine(2251)-2'-O)-methyltransferase RlmB</fullName>
    </submittedName>
</protein>
<dbReference type="EMBL" id="CP071793">
    <property type="protein sequence ID" value="QTD50266.1"/>
    <property type="molecule type" value="Genomic_DNA"/>
</dbReference>
<keyword evidence="6" id="KW-1185">Reference proteome</keyword>
<dbReference type="CDD" id="cd18103">
    <property type="entry name" value="SpoU-like_RlmB"/>
    <property type="match status" value="1"/>
</dbReference>
<gene>
    <name evidence="5" type="primary">rlmB</name>
    <name evidence="5" type="ORF">J3U87_32170</name>
</gene>
<feature type="region of interest" description="Disordered" evidence="3">
    <location>
        <begin position="1"/>
        <end position="32"/>
    </location>
</feature>
<dbReference type="KEGG" id="scor:J3U87_32170"/>
<accession>A0A8A4TK05</accession>
<evidence type="ECO:0000259" key="4">
    <source>
        <dbReference type="Pfam" id="PF00588"/>
    </source>
</evidence>